<keyword evidence="2 4" id="KW-0819">tRNA processing</keyword>
<dbReference type="InterPro" id="IPR020103">
    <property type="entry name" value="PsdUridine_synth_cat_dom_sf"/>
</dbReference>
<accession>A0A2J6WP81</accession>
<protein>
    <recommendedName>
        <fullName evidence="4">tRNA pseudouridine synthase A</fullName>
        <ecNumber evidence="4">5.4.99.12</ecNumber>
    </recommendedName>
    <alternativeName>
        <fullName evidence="4">tRNA pseudouridine(38-40) synthase</fullName>
    </alternativeName>
    <alternativeName>
        <fullName evidence="4">tRNA pseudouridylate synthase I</fullName>
    </alternativeName>
    <alternativeName>
        <fullName evidence="4">tRNA-uridine isomerase I</fullName>
    </alternativeName>
</protein>
<comment type="subunit">
    <text evidence="4">Homodimer.</text>
</comment>
<dbReference type="Gene3D" id="3.30.70.660">
    <property type="entry name" value="Pseudouridine synthase I, catalytic domain, C-terminal subdomain"/>
    <property type="match status" value="1"/>
</dbReference>
<evidence type="ECO:0000256" key="2">
    <source>
        <dbReference type="ARBA" id="ARBA00022694"/>
    </source>
</evidence>
<comment type="function">
    <text evidence="4">Formation of pseudouridine at positions 38, 39 and 40 in the anticodon stem and loop of transfer RNAs.</text>
</comment>
<name>A0A2J6WP81_9BACT</name>
<dbReference type="NCBIfam" id="TIGR00071">
    <property type="entry name" value="hisT_truA"/>
    <property type="match status" value="1"/>
</dbReference>
<dbReference type="PANTHER" id="PTHR11142">
    <property type="entry name" value="PSEUDOURIDYLATE SYNTHASE"/>
    <property type="match status" value="1"/>
</dbReference>
<dbReference type="PIRSF" id="PIRSF001430">
    <property type="entry name" value="tRNA_psdUrid_synth"/>
    <property type="match status" value="1"/>
</dbReference>
<dbReference type="GO" id="GO:0003723">
    <property type="term" value="F:RNA binding"/>
    <property type="evidence" value="ECO:0007669"/>
    <property type="project" value="InterPro"/>
</dbReference>
<feature type="domain" description="Pseudouridine synthase I TruA alpha/beta" evidence="8">
    <location>
        <begin position="149"/>
        <end position="248"/>
    </location>
</feature>
<dbReference type="InterPro" id="IPR020094">
    <property type="entry name" value="TruA/RsuA/RluB/E/F_N"/>
</dbReference>
<evidence type="ECO:0000313" key="10">
    <source>
        <dbReference type="Proteomes" id="UP000242881"/>
    </source>
</evidence>
<dbReference type="SUPFAM" id="SSF55120">
    <property type="entry name" value="Pseudouridine synthase"/>
    <property type="match status" value="1"/>
</dbReference>
<dbReference type="CDD" id="cd02570">
    <property type="entry name" value="PseudoU_synth_EcTruA"/>
    <property type="match status" value="1"/>
</dbReference>
<comment type="caution">
    <text evidence="4">Lacks conserved residue(s) required for the propagation of feature annotation.</text>
</comment>
<keyword evidence="3 4" id="KW-0413">Isomerase</keyword>
<evidence type="ECO:0000313" key="9">
    <source>
        <dbReference type="EMBL" id="PMP72197.1"/>
    </source>
</evidence>
<dbReference type="PANTHER" id="PTHR11142:SF0">
    <property type="entry name" value="TRNA PSEUDOURIDINE SYNTHASE-LIKE 1"/>
    <property type="match status" value="1"/>
</dbReference>
<dbReference type="GO" id="GO:0031119">
    <property type="term" value="P:tRNA pseudouridine synthesis"/>
    <property type="evidence" value="ECO:0007669"/>
    <property type="project" value="UniProtKB-UniRule"/>
</dbReference>
<evidence type="ECO:0000256" key="4">
    <source>
        <dbReference type="HAMAP-Rule" id="MF_00171"/>
    </source>
</evidence>
<feature type="domain" description="Pseudouridine synthase I TruA alpha/beta" evidence="8">
    <location>
        <begin position="13"/>
        <end position="105"/>
    </location>
</feature>
<feature type="active site" description="Nucleophile" evidence="4 5">
    <location>
        <position position="56"/>
    </location>
</feature>
<dbReference type="FunFam" id="3.30.70.580:FF:000001">
    <property type="entry name" value="tRNA pseudouridine synthase A"/>
    <property type="match status" value="1"/>
</dbReference>
<comment type="catalytic activity">
    <reaction evidence="4 7">
        <text>uridine(38/39/40) in tRNA = pseudouridine(38/39/40) in tRNA</text>
        <dbReference type="Rhea" id="RHEA:22376"/>
        <dbReference type="Rhea" id="RHEA-COMP:10085"/>
        <dbReference type="Rhea" id="RHEA-COMP:10087"/>
        <dbReference type="ChEBI" id="CHEBI:65314"/>
        <dbReference type="ChEBI" id="CHEBI:65315"/>
        <dbReference type="EC" id="5.4.99.12"/>
    </reaction>
</comment>
<dbReference type="Proteomes" id="UP000242881">
    <property type="component" value="Unassembled WGS sequence"/>
</dbReference>
<organism evidence="9 10">
    <name type="scientific">Calditerrivibrio nitroreducens</name>
    <dbReference type="NCBI Taxonomy" id="477976"/>
    <lineage>
        <taxon>Bacteria</taxon>
        <taxon>Pseudomonadati</taxon>
        <taxon>Deferribacterota</taxon>
        <taxon>Deferribacteres</taxon>
        <taxon>Deferribacterales</taxon>
        <taxon>Calditerrivibrionaceae</taxon>
    </lineage>
</organism>
<dbReference type="GO" id="GO:0160147">
    <property type="term" value="F:tRNA pseudouridine(38-40) synthase activity"/>
    <property type="evidence" value="ECO:0007669"/>
    <property type="project" value="UniProtKB-EC"/>
</dbReference>
<feature type="binding site" evidence="4 6">
    <location>
        <position position="114"/>
    </location>
    <ligand>
        <name>substrate</name>
    </ligand>
</feature>
<evidence type="ECO:0000256" key="1">
    <source>
        <dbReference type="ARBA" id="ARBA00009375"/>
    </source>
</evidence>
<dbReference type="RefSeq" id="WP_424604737.1">
    <property type="nucleotide sequence ID" value="NZ_JBNAVA010000001.1"/>
</dbReference>
<dbReference type="InterPro" id="IPR020097">
    <property type="entry name" value="PsdUridine_synth_TruA_a/b_dom"/>
</dbReference>
<evidence type="ECO:0000256" key="7">
    <source>
        <dbReference type="RuleBase" id="RU003792"/>
    </source>
</evidence>
<comment type="caution">
    <text evidence="9">The sequence shown here is derived from an EMBL/GenBank/DDBJ whole genome shotgun (WGS) entry which is preliminary data.</text>
</comment>
<evidence type="ECO:0000256" key="3">
    <source>
        <dbReference type="ARBA" id="ARBA00023235"/>
    </source>
</evidence>
<dbReference type="InterPro" id="IPR001406">
    <property type="entry name" value="PsdUridine_synth_TruA"/>
</dbReference>
<dbReference type="HAMAP" id="MF_00171">
    <property type="entry name" value="TruA"/>
    <property type="match status" value="1"/>
</dbReference>
<evidence type="ECO:0000256" key="5">
    <source>
        <dbReference type="PIRSR" id="PIRSR001430-1"/>
    </source>
</evidence>
<gene>
    <name evidence="4" type="primary">truA</name>
    <name evidence="9" type="ORF">C0187_02165</name>
</gene>
<evidence type="ECO:0000259" key="8">
    <source>
        <dbReference type="Pfam" id="PF01416"/>
    </source>
</evidence>
<dbReference type="Pfam" id="PF01416">
    <property type="entry name" value="PseudoU_synth_1"/>
    <property type="match status" value="2"/>
</dbReference>
<proteinExistence type="inferred from homology"/>
<dbReference type="InterPro" id="IPR020095">
    <property type="entry name" value="PsdUridine_synth_TruA_C"/>
</dbReference>
<sequence length="248" mass="28529">MEHSLYNKKCTLEYDGTDFHGWQFQKGLITVQSEIEAALSKIYKKQIYIIGSGRTDAGVHALAQVFNFRAEKFIENESLNLGLNSLLPRSIIIKKVEDVDINFHAQKSAKSKTYLYKILNSELPSAFLRNRVWWIKNPIDIEVFSAILSQFVGTFDFSAMCTMKSLKENSVRTINFINVYKTEDIINIEINANGFLHNMVRNIIGTAFFIYRKKLHPFTVVEILESRDRKKGGPTAPPQGLYLKEVFY</sequence>
<comment type="similarity">
    <text evidence="1 4 7">Belongs to the tRNA pseudouridine synthase TruA family.</text>
</comment>
<dbReference type="EMBL" id="PNIN01000026">
    <property type="protein sequence ID" value="PMP72197.1"/>
    <property type="molecule type" value="Genomic_DNA"/>
</dbReference>
<dbReference type="EC" id="5.4.99.12" evidence="4"/>
<dbReference type="AlphaFoldDB" id="A0A2J6WP81"/>
<dbReference type="Gene3D" id="3.30.70.580">
    <property type="entry name" value="Pseudouridine synthase I, catalytic domain, N-terminal subdomain"/>
    <property type="match status" value="1"/>
</dbReference>
<evidence type="ECO:0000256" key="6">
    <source>
        <dbReference type="PIRSR" id="PIRSR001430-2"/>
    </source>
</evidence>
<reference evidence="9 10" key="1">
    <citation type="submission" date="2018-01" db="EMBL/GenBank/DDBJ databases">
        <title>Metagenomic assembled genomes from two thermal pools in the Uzon Caldera, Kamchatka, Russia.</title>
        <authorList>
            <person name="Wilkins L."/>
            <person name="Ettinger C."/>
        </authorList>
    </citation>
    <scope>NUCLEOTIDE SEQUENCE [LARGE SCALE GENOMIC DNA]</scope>
    <source>
        <strain evidence="9">ZAV-05</strain>
    </source>
</reference>